<dbReference type="AlphaFoldDB" id="A0A433ATZ2"/>
<reference evidence="2 3" key="1">
    <citation type="journal article" date="2018" name="New Phytol.">
        <title>Phylogenomics of Endogonaceae and evolution of mycorrhizas within Mucoromycota.</title>
        <authorList>
            <person name="Chang Y."/>
            <person name="Desiro A."/>
            <person name="Na H."/>
            <person name="Sandor L."/>
            <person name="Lipzen A."/>
            <person name="Clum A."/>
            <person name="Barry K."/>
            <person name="Grigoriev I.V."/>
            <person name="Martin F.M."/>
            <person name="Stajich J.E."/>
            <person name="Smith M.E."/>
            <person name="Bonito G."/>
            <person name="Spatafora J.W."/>
        </authorList>
    </citation>
    <scope>NUCLEOTIDE SEQUENCE [LARGE SCALE GENOMIC DNA]</scope>
    <source>
        <strain evidence="2 3">GMNB39</strain>
    </source>
</reference>
<dbReference type="SUPFAM" id="SSF52279">
    <property type="entry name" value="Beta-D-glucan exohydrolase, C-terminal domain"/>
    <property type="match status" value="1"/>
</dbReference>
<name>A0A433ATZ2_9FUNG</name>
<dbReference type="OrthoDB" id="416222at2759"/>
<dbReference type="Proteomes" id="UP000268093">
    <property type="component" value="Unassembled WGS sequence"/>
</dbReference>
<dbReference type="InterPro" id="IPR036881">
    <property type="entry name" value="Glyco_hydro_3_C_sf"/>
</dbReference>
<evidence type="ECO:0008006" key="4">
    <source>
        <dbReference type="Google" id="ProtNLM"/>
    </source>
</evidence>
<proteinExistence type="predicted"/>
<evidence type="ECO:0000313" key="2">
    <source>
        <dbReference type="EMBL" id="RUP06184.1"/>
    </source>
</evidence>
<gene>
    <name evidence="2" type="ORF">BC936DRAFT_140417</name>
</gene>
<dbReference type="EMBL" id="RBNI01017004">
    <property type="protein sequence ID" value="RUP06184.1"/>
    <property type="molecule type" value="Genomic_DNA"/>
</dbReference>
<dbReference type="Gene3D" id="3.40.50.1700">
    <property type="entry name" value="Glycoside hydrolase family 3 C-terminal domain"/>
    <property type="match status" value="1"/>
</dbReference>
<evidence type="ECO:0000313" key="3">
    <source>
        <dbReference type="Proteomes" id="UP000268093"/>
    </source>
</evidence>
<dbReference type="GO" id="GO:0005975">
    <property type="term" value="P:carbohydrate metabolic process"/>
    <property type="evidence" value="ECO:0007669"/>
    <property type="project" value="InterPro"/>
</dbReference>
<sequence>HGNIHITLAQGQIDLVTKVAAINKKVVLVLTEDRPRVIQNAADVSGPCSRPSSPPVGWPRHWRGALGITNPSGRLRHTYLGNQGLVYWRQVNDNNWQSLYEFGHGLSYWTFAYSNITVSSTTLTPKHPVKASVRSLSMLLSRICDQPWDYFFRNSSSLRPAVVAT</sequence>
<keyword evidence="3" id="KW-1185">Reference proteome</keyword>
<feature type="non-terminal residue" evidence="2">
    <location>
        <position position="1"/>
    </location>
</feature>
<accession>A0A433ATZ2</accession>
<evidence type="ECO:0000256" key="1">
    <source>
        <dbReference type="ARBA" id="ARBA00022801"/>
    </source>
</evidence>
<protein>
    <recommendedName>
        <fullName evidence="4">Glycoside hydrolase family 3 C-terminal domain-containing protein</fullName>
    </recommendedName>
</protein>
<comment type="caution">
    <text evidence="2">The sequence shown here is derived from an EMBL/GenBank/DDBJ whole genome shotgun (WGS) entry which is preliminary data.</text>
</comment>
<dbReference type="GO" id="GO:0004553">
    <property type="term" value="F:hydrolase activity, hydrolyzing O-glycosyl compounds"/>
    <property type="evidence" value="ECO:0007669"/>
    <property type="project" value="InterPro"/>
</dbReference>
<organism evidence="2 3">
    <name type="scientific">Jimgerdemannia flammicorona</name>
    <dbReference type="NCBI Taxonomy" id="994334"/>
    <lineage>
        <taxon>Eukaryota</taxon>
        <taxon>Fungi</taxon>
        <taxon>Fungi incertae sedis</taxon>
        <taxon>Mucoromycota</taxon>
        <taxon>Mucoromycotina</taxon>
        <taxon>Endogonomycetes</taxon>
        <taxon>Endogonales</taxon>
        <taxon>Endogonaceae</taxon>
        <taxon>Jimgerdemannia</taxon>
    </lineage>
</organism>
<keyword evidence="1" id="KW-0378">Hydrolase</keyword>